<keyword evidence="1" id="KW-0472">Membrane</keyword>
<comment type="caution">
    <text evidence="2">The sequence shown here is derived from an EMBL/GenBank/DDBJ whole genome shotgun (WGS) entry which is preliminary data.</text>
</comment>
<feature type="transmembrane region" description="Helical" evidence="1">
    <location>
        <begin position="29"/>
        <end position="47"/>
    </location>
</feature>
<feature type="transmembrane region" description="Helical" evidence="1">
    <location>
        <begin position="67"/>
        <end position="85"/>
    </location>
</feature>
<feature type="transmembrane region" description="Helical" evidence="1">
    <location>
        <begin position="129"/>
        <end position="148"/>
    </location>
</feature>
<dbReference type="AlphaFoldDB" id="A0A0E9MVQ1"/>
<protein>
    <recommendedName>
        <fullName evidence="4">DoxX family protein</fullName>
    </recommendedName>
</protein>
<organism evidence="2 3">
    <name type="scientific">Flavihumibacter petaseus NBRC 106054</name>
    <dbReference type="NCBI Taxonomy" id="1220578"/>
    <lineage>
        <taxon>Bacteria</taxon>
        <taxon>Pseudomonadati</taxon>
        <taxon>Bacteroidota</taxon>
        <taxon>Chitinophagia</taxon>
        <taxon>Chitinophagales</taxon>
        <taxon>Chitinophagaceae</taxon>
        <taxon>Flavihumibacter</taxon>
    </lineage>
</organism>
<dbReference type="EMBL" id="BBWV01000001">
    <property type="protein sequence ID" value="GAO41205.1"/>
    <property type="molecule type" value="Genomic_DNA"/>
</dbReference>
<evidence type="ECO:0000256" key="1">
    <source>
        <dbReference type="SAM" id="Phobius"/>
    </source>
</evidence>
<proteinExistence type="predicted"/>
<reference evidence="2 3" key="1">
    <citation type="submission" date="2015-04" db="EMBL/GenBank/DDBJ databases">
        <title>Whole genome shotgun sequence of Flavihumibacter petaseus NBRC 106054.</title>
        <authorList>
            <person name="Miyazawa S."/>
            <person name="Hosoyama A."/>
            <person name="Hashimoto M."/>
            <person name="Noguchi M."/>
            <person name="Tsuchikane K."/>
            <person name="Ohji S."/>
            <person name="Yamazoe A."/>
            <person name="Ichikawa N."/>
            <person name="Kimura A."/>
            <person name="Fujita N."/>
        </authorList>
    </citation>
    <scope>NUCLEOTIDE SEQUENCE [LARGE SCALE GENOMIC DNA]</scope>
    <source>
        <strain evidence="2 3">NBRC 106054</strain>
    </source>
</reference>
<name>A0A0E9MVQ1_9BACT</name>
<gene>
    <name evidence="2" type="ORF">FPE01S_01_02170</name>
</gene>
<accession>A0A0E9MVQ1</accession>
<feature type="transmembrane region" description="Helical" evidence="1">
    <location>
        <begin position="91"/>
        <end position="109"/>
    </location>
</feature>
<dbReference type="Proteomes" id="UP000033121">
    <property type="component" value="Unassembled WGS sequence"/>
</dbReference>
<sequence length="151" mass="17143">MKVILVLLAAFVLASVGIRVTAGYWQPRPAGNIALCIMLFFTAFGHWRFTDAMARMIPGPVPFKKELVYITGLLEILAGVALLIPVVREKAGWFLLVFFVLLLPANIYAAINKIDYQQVDREGNGLSYLWFRIPMQIALMVWVYYFAIWKG</sequence>
<dbReference type="RefSeq" id="WP_046367111.1">
    <property type="nucleotide sequence ID" value="NZ_BBWV01000001.1"/>
</dbReference>
<evidence type="ECO:0000313" key="2">
    <source>
        <dbReference type="EMBL" id="GAO41205.1"/>
    </source>
</evidence>
<dbReference type="PANTHER" id="PTHR36974:SF1">
    <property type="entry name" value="DOXX FAMILY MEMBRANE PROTEIN"/>
    <property type="match status" value="1"/>
</dbReference>
<evidence type="ECO:0008006" key="4">
    <source>
        <dbReference type="Google" id="ProtNLM"/>
    </source>
</evidence>
<keyword evidence="1" id="KW-1133">Transmembrane helix</keyword>
<dbReference type="PANTHER" id="PTHR36974">
    <property type="entry name" value="MEMBRANE PROTEIN-RELATED"/>
    <property type="match status" value="1"/>
</dbReference>
<evidence type="ECO:0000313" key="3">
    <source>
        <dbReference type="Proteomes" id="UP000033121"/>
    </source>
</evidence>
<keyword evidence="3" id="KW-1185">Reference proteome</keyword>
<dbReference type="OrthoDB" id="673526at2"/>
<keyword evidence="1" id="KW-0812">Transmembrane</keyword>